<comment type="similarity">
    <text evidence="1 3">Belongs to the short-chain dehydrogenases/reductases (SDR) family.</text>
</comment>
<protein>
    <submittedName>
        <fullName evidence="4">Short-chain dehydrogenase</fullName>
    </submittedName>
</protein>
<dbReference type="InterPro" id="IPR020904">
    <property type="entry name" value="Sc_DH/Rdtase_CS"/>
</dbReference>
<dbReference type="InterPro" id="IPR036291">
    <property type="entry name" value="NAD(P)-bd_dom_sf"/>
</dbReference>
<dbReference type="GO" id="GO:0016020">
    <property type="term" value="C:membrane"/>
    <property type="evidence" value="ECO:0007669"/>
    <property type="project" value="TreeGrafter"/>
</dbReference>
<sequence>MYTYAGKMALITGASSGIGEAFAHALAARGMHVILVARTETRLRDLAQKLTFTYGVRAEVISADLSQENAASAIAHEVQARGLVVDMLINNAGFGSYGHFTDVDSQRHHAQVMVNVASVVDMTRAFLPAMTARGEGAIINLASISAFASIPYMAVYPASKSFVLSFSETLAAEYKDDGVRVLALCPGEVKTNFIHASGNPSAPGPTMTTEEVVAFALKNLERGRSFAIPGAFNVMMSIIWRMLPRRVFANAVMKSLKSNPPSLRTNTSSNHVSAS</sequence>
<dbReference type="RefSeq" id="WP_220199534.1">
    <property type="nucleotide sequence ID" value="NZ_BNJF01000008.1"/>
</dbReference>
<evidence type="ECO:0000256" key="3">
    <source>
        <dbReference type="RuleBase" id="RU000363"/>
    </source>
</evidence>
<dbReference type="Gene3D" id="3.40.50.720">
    <property type="entry name" value="NAD(P)-binding Rossmann-like Domain"/>
    <property type="match status" value="1"/>
</dbReference>
<proteinExistence type="inferred from homology"/>
<dbReference type="PANTHER" id="PTHR44196">
    <property type="entry name" value="DEHYDROGENASE/REDUCTASE SDR FAMILY MEMBER 7B"/>
    <property type="match status" value="1"/>
</dbReference>
<dbReference type="Proteomes" id="UP000612362">
    <property type="component" value="Unassembled WGS sequence"/>
</dbReference>
<dbReference type="PRINTS" id="PR00081">
    <property type="entry name" value="GDHRDH"/>
</dbReference>
<organism evidence="4 5">
    <name type="scientific">Ktedonospora formicarum</name>
    <dbReference type="NCBI Taxonomy" id="2778364"/>
    <lineage>
        <taxon>Bacteria</taxon>
        <taxon>Bacillati</taxon>
        <taxon>Chloroflexota</taxon>
        <taxon>Ktedonobacteria</taxon>
        <taxon>Ktedonobacterales</taxon>
        <taxon>Ktedonobacteraceae</taxon>
        <taxon>Ktedonospora</taxon>
    </lineage>
</organism>
<name>A0A8J3IAY1_9CHLR</name>
<keyword evidence="2" id="KW-0560">Oxidoreductase</keyword>
<dbReference type="PANTHER" id="PTHR44196:SF2">
    <property type="entry name" value="SHORT-CHAIN DEHYDROGENASE-RELATED"/>
    <property type="match status" value="1"/>
</dbReference>
<dbReference type="PIRSF" id="PIRSF000126">
    <property type="entry name" value="11-beta-HSD1"/>
    <property type="match status" value="1"/>
</dbReference>
<dbReference type="EMBL" id="BNJF01000008">
    <property type="protein sequence ID" value="GHO50543.1"/>
    <property type="molecule type" value="Genomic_DNA"/>
</dbReference>
<accession>A0A8J3IAY1</accession>
<dbReference type="Pfam" id="PF00106">
    <property type="entry name" value="adh_short"/>
    <property type="match status" value="1"/>
</dbReference>
<evidence type="ECO:0000256" key="1">
    <source>
        <dbReference type="ARBA" id="ARBA00006484"/>
    </source>
</evidence>
<dbReference type="GO" id="GO:0016491">
    <property type="term" value="F:oxidoreductase activity"/>
    <property type="evidence" value="ECO:0007669"/>
    <property type="project" value="UniProtKB-KW"/>
</dbReference>
<gene>
    <name evidence="4" type="ORF">KSX_87060</name>
</gene>
<dbReference type="PROSITE" id="PS00061">
    <property type="entry name" value="ADH_SHORT"/>
    <property type="match status" value="1"/>
</dbReference>
<keyword evidence="5" id="KW-1185">Reference proteome</keyword>
<evidence type="ECO:0000313" key="4">
    <source>
        <dbReference type="EMBL" id="GHO50543.1"/>
    </source>
</evidence>
<comment type="caution">
    <text evidence="4">The sequence shown here is derived from an EMBL/GenBank/DDBJ whole genome shotgun (WGS) entry which is preliminary data.</text>
</comment>
<dbReference type="PRINTS" id="PR00080">
    <property type="entry name" value="SDRFAMILY"/>
</dbReference>
<dbReference type="SUPFAM" id="SSF51735">
    <property type="entry name" value="NAD(P)-binding Rossmann-fold domains"/>
    <property type="match status" value="1"/>
</dbReference>
<dbReference type="AlphaFoldDB" id="A0A8J3IAY1"/>
<reference evidence="4" key="1">
    <citation type="submission" date="2020-10" db="EMBL/GenBank/DDBJ databases">
        <title>Taxonomic study of unclassified bacteria belonging to the class Ktedonobacteria.</title>
        <authorList>
            <person name="Yabe S."/>
            <person name="Wang C.M."/>
            <person name="Zheng Y."/>
            <person name="Sakai Y."/>
            <person name="Cavaletti L."/>
            <person name="Monciardini P."/>
            <person name="Donadio S."/>
        </authorList>
    </citation>
    <scope>NUCLEOTIDE SEQUENCE</scope>
    <source>
        <strain evidence="4">SOSP1-1</strain>
    </source>
</reference>
<evidence type="ECO:0000256" key="2">
    <source>
        <dbReference type="ARBA" id="ARBA00023002"/>
    </source>
</evidence>
<evidence type="ECO:0000313" key="5">
    <source>
        <dbReference type="Proteomes" id="UP000612362"/>
    </source>
</evidence>
<dbReference type="InterPro" id="IPR002347">
    <property type="entry name" value="SDR_fam"/>
</dbReference>